<sequence length="175" mass="19898">MCEQNENTFNSGTCDVILDAAKAVYDEEAERFKQAEAKTNITLAFVGVLFGAYLTYLGSFKPPIKEISYGIYTGVFKLTIFICFTISIIYFLRSIKTGEYDQVGIENIVTEDFAQREENDAKLTVAGTYNDAVALNREKLEFKMKLYSIGLNFMTCGFIMFAIHFIIEEVIRFVK</sequence>
<dbReference type="Pfam" id="PF18967">
    <property type="entry name" value="PycTM"/>
    <property type="match status" value="1"/>
</dbReference>
<feature type="transmembrane region" description="Helical" evidence="8">
    <location>
        <begin position="71"/>
        <end position="92"/>
    </location>
</feature>
<name>A0A9W3SD70_BACTU</name>
<evidence type="ECO:0000313" key="10">
    <source>
        <dbReference type="EMBL" id="ANS49288.1"/>
    </source>
</evidence>
<feature type="transmembrane region" description="Helical" evidence="8">
    <location>
        <begin position="41"/>
        <end position="59"/>
    </location>
</feature>
<dbReference type="RefSeq" id="WP_016125041.1">
    <property type="nucleotide sequence ID" value="NZ_CP015350.1"/>
</dbReference>
<organism evidence="10 11">
    <name type="scientific">Bacillus thuringiensis</name>
    <dbReference type="NCBI Taxonomy" id="1428"/>
    <lineage>
        <taxon>Bacteria</taxon>
        <taxon>Bacillati</taxon>
        <taxon>Bacillota</taxon>
        <taxon>Bacilli</taxon>
        <taxon>Bacillales</taxon>
        <taxon>Bacillaceae</taxon>
        <taxon>Bacillus</taxon>
        <taxon>Bacillus cereus group</taxon>
    </lineage>
</organism>
<accession>A0A9W3SD70</accession>
<evidence type="ECO:0000256" key="2">
    <source>
        <dbReference type="ARBA" id="ARBA00022475"/>
    </source>
</evidence>
<evidence type="ECO:0000256" key="1">
    <source>
        <dbReference type="ARBA" id="ARBA00004236"/>
    </source>
</evidence>
<evidence type="ECO:0000256" key="8">
    <source>
        <dbReference type="SAM" id="Phobius"/>
    </source>
</evidence>
<feature type="domain" description="Pycsar effector protein" evidence="9">
    <location>
        <begin position="21"/>
        <end position="166"/>
    </location>
</feature>
<feature type="transmembrane region" description="Helical" evidence="8">
    <location>
        <begin position="146"/>
        <end position="167"/>
    </location>
</feature>
<gene>
    <name evidence="10" type="ORF">BT246_39420</name>
</gene>
<keyword evidence="7 8" id="KW-0472">Membrane</keyword>
<evidence type="ECO:0000256" key="4">
    <source>
        <dbReference type="ARBA" id="ARBA00022741"/>
    </source>
</evidence>
<dbReference type="Proteomes" id="UP000092743">
    <property type="component" value="Chromosome"/>
</dbReference>
<keyword evidence="2" id="KW-1003">Cell membrane</keyword>
<evidence type="ECO:0000313" key="11">
    <source>
        <dbReference type="Proteomes" id="UP000092743"/>
    </source>
</evidence>
<protein>
    <recommendedName>
        <fullName evidence="9">Pycsar effector protein domain-containing protein</fullName>
    </recommendedName>
</protein>
<evidence type="ECO:0000256" key="6">
    <source>
        <dbReference type="ARBA" id="ARBA00023118"/>
    </source>
</evidence>
<dbReference type="AlphaFoldDB" id="A0A9W3SD70"/>
<evidence type="ECO:0000256" key="5">
    <source>
        <dbReference type="ARBA" id="ARBA00022989"/>
    </source>
</evidence>
<proteinExistence type="predicted"/>
<keyword evidence="5 8" id="KW-1133">Transmembrane helix</keyword>
<dbReference type="InterPro" id="IPR043760">
    <property type="entry name" value="PycTM_dom"/>
</dbReference>
<keyword evidence="6" id="KW-0051">Antiviral defense</keyword>
<keyword evidence="4" id="KW-0547">Nucleotide-binding</keyword>
<reference evidence="10 11" key="1">
    <citation type="submission" date="2016-04" db="EMBL/GenBank/DDBJ databases">
        <title>High quality genome of the nematocidal Bacillus thuringiensis MYBT18246.</title>
        <authorList>
            <person name="Hollensteiner J."/>
            <person name="Poehlein A."/>
            <person name="Sproeer C."/>
            <person name="Bunk B."/>
            <person name="Rosenstiel P."/>
            <person name="Schulenburg H."/>
            <person name="Liesegang H."/>
        </authorList>
    </citation>
    <scope>NUCLEOTIDE SEQUENCE [LARGE SCALE GENOMIC DNA]</scope>
    <source>
        <strain evidence="10 11">MYBT18246</strain>
    </source>
</reference>
<evidence type="ECO:0000256" key="3">
    <source>
        <dbReference type="ARBA" id="ARBA00022692"/>
    </source>
</evidence>
<evidence type="ECO:0000259" key="9">
    <source>
        <dbReference type="Pfam" id="PF18967"/>
    </source>
</evidence>
<evidence type="ECO:0000256" key="7">
    <source>
        <dbReference type="ARBA" id="ARBA00023136"/>
    </source>
</evidence>
<dbReference type="EMBL" id="CP015350">
    <property type="protein sequence ID" value="ANS49288.1"/>
    <property type="molecule type" value="Genomic_DNA"/>
</dbReference>
<comment type="subcellular location">
    <subcellularLocation>
        <location evidence="1">Cell membrane</location>
    </subcellularLocation>
</comment>
<keyword evidence="3 8" id="KW-0812">Transmembrane</keyword>